<evidence type="ECO:0000259" key="2">
    <source>
        <dbReference type="PROSITE" id="PS50842"/>
    </source>
</evidence>
<dbReference type="PROSITE" id="PS50842">
    <property type="entry name" value="EXPANSIN_EG45"/>
    <property type="match status" value="1"/>
</dbReference>
<evidence type="ECO:0000313" key="3">
    <source>
        <dbReference type="EMBL" id="QDH43460.1"/>
    </source>
</evidence>
<dbReference type="Pfam" id="PF03330">
    <property type="entry name" value="DPBB_1"/>
    <property type="match status" value="1"/>
</dbReference>
<proteinExistence type="predicted"/>
<dbReference type="AlphaFoldDB" id="A0A513ZS94"/>
<feature type="signal peptide" evidence="1">
    <location>
        <begin position="1"/>
        <end position="18"/>
    </location>
</feature>
<keyword evidence="1" id="KW-0732">Signal</keyword>
<dbReference type="PANTHER" id="PTHR47480">
    <property type="entry name" value="EG45-LIKE DOMAIN CONTAINING PROTEIN"/>
    <property type="match status" value="1"/>
</dbReference>
<dbReference type="InterPro" id="IPR009009">
    <property type="entry name" value="RlpA-like_DPBB"/>
</dbReference>
<dbReference type="EMBL" id="MK287880">
    <property type="protein sequence ID" value="QDH43460.1"/>
    <property type="molecule type" value="Genomic_DNA"/>
</dbReference>
<evidence type="ECO:0000256" key="1">
    <source>
        <dbReference type="SAM" id="SignalP"/>
    </source>
</evidence>
<dbReference type="InterPro" id="IPR007112">
    <property type="entry name" value="Expansin/allergen_DPBB_dom"/>
</dbReference>
<dbReference type="SUPFAM" id="SSF50685">
    <property type="entry name" value="Barwin-like endoglucanases"/>
    <property type="match status" value="1"/>
</dbReference>
<dbReference type="PANTHER" id="PTHR47480:SF1">
    <property type="entry name" value="EG45-LIKE DOMAIN CONTAINING PROTEIN 1"/>
    <property type="match status" value="1"/>
</dbReference>
<organism evidence="3">
    <name type="scientific">Venturia pyrina</name>
    <dbReference type="NCBI Taxonomy" id="415593"/>
    <lineage>
        <taxon>Eukaryota</taxon>
        <taxon>Fungi</taxon>
        <taxon>Dikarya</taxon>
        <taxon>Ascomycota</taxon>
        <taxon>Pezizomycotina</taxon>
        <taxon>Dothideomycetes</taxon>
        <taxon>Pleosporomycetidae</taxon>
        <taxon>Venturiales</taxon>
        <taxon>Venturiaceae</taxon>
        <taxon>Venturia</taxon>
    </lineage>
</organism>
<sequence>MKAPALIALSWFAHLGLCGEIASASTYKPPYFPNKCFGGDQAAFPPGGYFAKVGSYIWNNGAACGQCYRVRCVAAFGAGQHCIGDRVAGRGKSIIVKVIEGRLGPRAPDFTLSQTAGAEIYTGGGPSGGGSFRVEWEQIGQC</sequence>
<dbReference type="CDD" id="cd22269">
    <property type="entry name" value="DPBB_EG45-like"/>
    <property type="match status" value="1"/>
</dbReference>
<dbReference type="Gene3D" id="2.40.40.10">
    <property type="entry name" value="RlpA-like domain"/>
    <property type="match status" value="1"/>
</dbReference>
<gene>
    <name evidence="3" type="primary">PNPL-5</name>
</gene>
<protein>
    <submittedName>
        <fullName evidence="3">Plant natriuretic peptide-like 5</fullName>
    </submittedName>
</protein>
<dbReference type="InterPro" id="IPR036908">
    <property type="entry name" value="RlpA-like_sf"/>
</dbReference>
<name>A0A513ZS94_9PEZI</name>
<feature type="chain" id="PRO_5021813064" evidence="1">
    <location>
        <begin position="19"/>
        <end position="142"/>
    </location>
</feature>
<accession>A0A513ZS94</accession>
<feature type="domain" description="Expansin-like EG45" evidence="2">
    <location>
        <begin position="33"/>
        <end position="139"/>
    </location>
</feature>
<reference evidence="3" key="1">
    <citation type="submission" date="2018-12" db="EMBL/GenBank/DDBJ databases">
        <title>Characterisation of an expanded family of plant natriuretic peptide-like proteins in the apple and pear scab pathogens.</title>
        <authorList>
            <person name="Wheeler J."/>
            <person name="Jones D.A."/>
            <person name="Kastner P."/>
            <person name="Taranto A.P."/>
            <person name="Cooke I.R."/>
            <person name="Boshoven J.C."/>
            <person name="Shiller J.B."/>
            <person name="Mesarich C.H."/>
            <person name="Thomma B.P.H.J."/>
            <person name="Deng C.H."/>
            <person name="Bowen J.K."/>
            <person name="Plummer K.M."/>
        </authorList>
    </citation>
    <scope>NUCLEOTIDE SEQUENCE</scope>
</reference>